<dbReference type="InterPro" id="IPR014710">
    <property type="entry name" value="RmlC-like_jellyroll"/>
</dbReference>
<evidence type="ECO:0000259" key="17">
    <source>
        <dbReference type="PROSITE" id="PS50042"/>
    </source>
</evidence>
<keyword evidence="12 16" id="KW-0406">Ion transport</keyword>
<feature type="transmembrane region" description="Helical" evidence="16">
    <location>
        <begin position="109"/>
        <end position="129"/>
    </location>
</feature>
<dbReference type="SUPFAM" id="SSF81324">
    <property type="entry name" value="Voltage-gated potassium channels"/>
    <property type="match status" value="1"/>
</dbReference>
<evidence type="ECO:0000256" key="15">
    <source>
        <dbReference type="PROSITE-ProRule" id="PRU00023"/>
    </source>
</evidence>
<keyword evidence="7 16" id="KW-0631">Potassium channel</keyword>
<dbReference type="PROSITE" id="PS50297">
    <property type="entry name" value="ANK_REP_REGION"/>
    <property type="match status" value="3"/>
</dbReference>
<feature type="repeat" description="ANK" evidence="15">
    <location>
        <begin position="569"/>
        <end position="601"/>
    </location>
</feature>
<dbReference type="InterPro" id="IPR002110">
    <property type="entry name" value="Ankyrin_rpt"/>
</dbReference>
<feature type="transmembrane region" description="Helical" evidence="16">
    <location>
        <begin position="292"/>
        <end position="317"/>
    </location>
</feature>
<comment type="caution">
    <text evidence="16">Lacks conserved residue(s) required for the propagation of feature annotation.</text>
</comment>
<evidence type="ECO:0000256" key="7">
    <source>
        <dbReference type="ARBA" id="ARBA00022826"/>
    </source>
</evidence>
<dbReference type="InterPro" id="IPR045319">
    <property type="entry name" value="KAT/AKT"/>
</dbReference>
<dbReference type="CDD" id="cd00038">
    <property type="entry name" value="CAP_ED"/>
    <property type="match status" value="1"/>
</dbReference>
<keyword evidence="4 16" id="KW-0633">Potassium transport</keyword>
<evidence type="ECO:0000313" key="18">
    <source>
        <dbReference type="EMBL" id="KAI3909903.1"/>
    </source>
</evidence>
<dbReference type="InterPro" id="IPR000595">
    <property type="entry name" value="cNMP-bd_dom"/>
</dbReference>
<evidence type="ECO:0000256" key="9">
    <source>
        <dbReference type="ARBA" id="ARBA00022958"/>
    </source>
</evidence>
<keyword evidence="13 16" id="KW-0472">Membrane</keyword>
<dbReference type="InterPro" id="IPR018490">
    <property type="entry name" value="cNMP-bd_dom_sf"/>
</dbReference>
<keyword evidence="19" id="KW-1185">Reference proteome</keyword>
<evidence type="ECO:0000256" key="11">
    <source>
        <dbReference type="ARBA" id="ARBA00023043"/>
    </source>
</evidence>
<sequence>MVDHEIAKEEYFDEMDDIYNINGDSSVGCSRLFKGFASNKWGNSTSSSLIFGTDTSEECYEGFVINPDGRFYRCWVNIIFIWSIYSSFFTPLEFGFFRGLPDNLRNLDTVQMVFLADVILRFFVAYRDVHTYKMVYHRKKIALHYAQGSFALDLLGCFPWDTIYKVTGRKEEVRCLMWIRLYRARKVTEFFQKLEKDIRLNYMFTRIVKLITVELYCTHTAACILYYLATTLPPAKETHTWIGSLTLGDYKYINFREIDFWRRYITSLYFAVVTMATVGYGDIHAVNTREMIFIMIFISFDMILGAYLIGNMTALIVKGSNTERFRDKMTDVIKYTNRNKLDKDIRSEIKSHLRLKCESSYCNASILEDIPVSVRAKISQTLYIETVQKVPLFKGCSNEFLSQMVMKLNEEFFLPGEVILEQGSVVDQVYVISHGRLEEVAIGEEGSEESVAELEPHFVFGEVAVLCSIPQPYTVRVSELCRLLRIEKQAFTGILKLYCTDNRQILNNLLKGKDTDLRIKQMESDITYLIAKQDSELALGVNSAAYHGDLYHLKGLINAGANPSKIDYDGRTALHLASSRGFEDIVRFLIQRGGDVNYVDKFGNSPLLEAIQAGHDRVAALLLHNGAKLNLEDSGSYLCKVVVDNNIDFLRRLLEYGVNPNSKNYDQRTPLHVAASEGLHIVAKILIQFGADVLSEDRWGNTPLDEGRRCGSRPLLNILEEAKAGFTIEHSGSFQRTD</sequence>
<keyword evidence="6" id="KW-0677">Repeat</keyword>
<dbReference type="PANTHER" id="PTHR45743:SF4">
    <property type="entry name" value="POTASSIUM CHANNEL KOR2"/>
    <property type="match status" value="1"/>
</dbReference>
<comment type="subcellular location">
    <subcellularLocation>
        <location evidence="1 16">Membrane</location>
        <topology evidence="1 16">Multi-pass membrane protein</topology>
    </subcellularLocation>
</comment>
<evidence type="ECO:0000256" key="8">
    <source>
        <dbReference type="ARBA" id="ARBA00022882"/>
    </source>
</evidence>
<organism evidence="18 19">
    <name type="scientific">Papaver atlanticum</name>
    <dbReference type="NCBI Taxonomy" id="357466"/>
    <lineage>
        <taxon>Eukaryota</taxon>
        <taxon>Viridiplantae</taxon>
        <taxon>Streptophyta</taxon>
        <taxon>Embryophyta</taxon>
        <taxon>Tracheophyta</taxon>
        <taxon>Spermatophyta</taxon>
        <taxon>Magnoliopsida</taxon>
        <taxon>Ranunculales</taxon>
        <taxon>Papaveraceae</taxon>
        <taxon>Papaveroideae</taxon>
        <taxon>Papaver</taxon>
    </lineage>
</organism>
<evidence type="ECO:0000256" key="5">
    <source>
        <dbReference type="ARBA" id="ARBA00022692"/>
    </source>
</evidence>
<dbReference type="EMBL" id="JAJJMB010010308">
    <property type="protein sequence ID" value="KAI3909903.1"/>
    <property type="molecule type" value="Genomic_DNA"/>
</dbReference>
<dbReference type="InterPro" id="IPR036770">
    <property type="entry name" value="Ankyrin_rpt-contain_sf"/>
</dbReference>
<dbReference type="Gene3D" id="2.60.120.10">
    <property type="entry name" value="Jelly Rolls"/>
    <property type="match status" value="1"/>
</dbReference>
<evidence type="ECO:0000256" key="10">
    <source>
        <dbReference type="ARBA" id="ARBA00022989"/>
    </source>
</evidence>
<keyword evidence="11 15" id="KW-0040">ANK repeat</keyword>
<feature type="repeat" description="ANK" evidence="15">
    <location>
        <begin position="602"/>
        <end position="634"/>
    </location>
</feature>
<dbReference type="PRINTS" id="PR01415">
    <property type="entry name" value="ANKYRIN"/>
</dbReference>
<evidence type="ECO:0000256" key="2">
    <source>
        <dbReference type="ARBA" id="ARBA00007929"/>
    </source>
</evidence>
<gene>
    <name evidence="18" type="ORF">MKW98_012957</name>
</gene>
<comment type="domain">
    <text evidence="16">The segment S4 is probably the voltage-sensor and is characterized by a series of positively charged amino acids. The pore-forming region H5 is enclosed by the transmembrane segments S5 and S6 in the Shaker-type (1P/6TM) and contains the GYGD signature motif which seems to be involved in potassium selectivity.</text>
</comment>
<evidence type="ECO:0000256" key="1">
    <source>
        <dbReference type="ARBA" id="ARBA00004141"/>
    </source>
</evidence>
<evidence type="ECO:0000313" key="19">
    <source>
        <dbReference type="Proteomes" id="UP001202328"/>
    </source>
</evidence>
<keyword evidence="5 16" id="KW-0812">Transmembrane</keyword>
<dbReference type="FunFam" id="1.10.287.70:FF:000139">
    <property type="entry name" value="Potassium channel SKOR"/>
    <property type="match status" value="1"/>
</dbReference>
<dbReference type="Pfam" id="PF12796">
    <property type="entry name" value="Ank_2"/>
    <property type="match status" value="2"/>
</dbReference>
<dbReference type="PROSITE" id="PS50088">
    <property type="entry name" value="ANK_REPEAT"/>
    <property type="match status" value="3"/>
</dbReference>
<dbReference type="SMART" id="SM00248">
    <property type="entry name" value="ANK"/>
    <property type="match status" value="5"/>
</dbReference>
<evidence type="ECO:0000256" key="14">
    <source>
        <dbReference type="ARBA" id="ARBA00023303"/>
    </source>
</evidence>
<dbReference type="SUPFAM" id="SSF51206">
    <property type="entry name" value="cAMP-binding domain-like"/>
    <property type="match status" value="1"/>
</dbReference>
<dbReference type="GO" id="GO:0034702">
    <property type="term" value="C:monoatomic ion channel complex"/>
    <property type="evidence" value="ECO:0007669"/>
    <property type="project" value="UniProtKB-KW"/>
</dbReference>
<keyword evidence="8 16" id="KW-0851">Voltage-gated channel</keyword>
<dbReference type="SMART" id="SM00100">
    <property type="entry name" value="cNMP"/>
    <property type="match status" value="1"/>
</dbReference>
<keyword evidence="10 16" id="KW-1133">Transmembrane helix</keyword>
<dbReference type="Proteomes" id="UP001202328">
    <property type="component" value="Unassembled WGS sequence"/>
</dbReference>
<evidence type="ECO:0000256" key="3">
    <source>
        <dbReference type="ARBA" id="ARBA00022448"/>
    </source>
</evidence>
<feature type="transmembrane region" description="Helical" evidence="16">
    <location>
        <begin position="75"/>
        <end position="97"/>
    </location>
</feature>
<proteinExistence type="inferred from homology"/>
<dbReference type="PANTHER" id="PTHR45743">
    <property type="entry name" value="POTASSIUM CHANNEL AKT1"/>
    <property type="match status" value="1"/>
</dbReference>
<dbReference type="PROSITE" id="PS50042">
    <property type="entry name" value="CNMP_BINDING_3"/>
    <property type="match status" value="1"/>
</dbReference>
<evidence type="ECO:0000256" key="6">
    <source>
        <dbReference type="ARBA" id="ARBA00022737"/>
    </source>
</evidence>
<evidence type="ECO:0000256" key="13">
    <source>
        <dbReference type="ARBA" id="ARBA00023136"/>
    </source>
</evidence>
<feature type="domain" description="Cyclic nucleotide-binding" evidence="17">
    <location>
        <begin position="392"/>
        <end position="512"/>
    </location>
</feature>
<dbReference type="FunFam" id="2.60.120.10:FF:000074">
    <property type="entry name" value="Potassium channel KAT2"/>
    <property type="match status" value="1"/>
</dbReference>
<evidence type="ECO:0000256" key="4">
    <source>
        <dbReference type="ARBA" id="ARBA00022538"/>
    </source>
</evidence>
<comment type="similarity">
    <text evidence="2 16">Belongs to the potassium channel family. Plant (TC 1.A.1.4) subfamily.</text>
</comment>
<dbReference type="SUPFAM" id="SSF48403">
    <property type="entry name" value="Ankyrin repeat"/>
    <property type="match status" value="1"/>
</dbReference>
<dbReference type="Gene3D" id="1.10.287.70">
    <property type="match status" value="1"/>
</dbReference>
<dbReference type="Gene3D" id="1.25.40.20">
    <property type="entry name" value="Ankyrin repeat-containing domain"/>
    <property type="match status" value="2"/>
</dbReference>
<comment type="caution">
    <text evidence="18">The sequence shown here is derived from an EMBL/GenBank/DDBJ whole genome shotgun (WGS) entry which is preliminary data.</text>
</comment>
<keyword evidence="9 16" id="KW-0630">Potassium</keyword>
<dbReference type="Pfam" id="PF00520">
    <property type="entry name" value="Ion_trans"/>
    <property type="match status" value="1"/>
</dbReference>
<keyword evidence="3 16" id="KW-0813">Transport</keyword>
<evidence type="ECO:0000256" key="12">
    <source>
        <dbReference type="ARBA" id="ARBA00023065"/>
    </source>
</evidence>
<comment type="function">
    <text evidence="16">Potassium channel.</text>
</comment>
<comment type="subunit">
    <text evidence="16">The potassium channel is composed of a homo- or heterotetrameric complex of pore-forming subunits.</text>
</comment>
<feature type="transmembrane region" description="Helical" evidence="16">
    <location>
        <begin position="260"/>
        <end position="280"/>
    </location>
</feature>
<dbReference type="InterPro" id="IPR005821">
    <property type="entry name" value="Ion_trans_dom"/>
</dbReference>
<keyword evidence="14 16" id="KW-0407">Ion channel</keyword>
<dbReference type="GO" id="GO:0005249">
    <property type="term" value="F:voltage-gated potassium channel activity"/>
    <property type="evidence" value="ECO:0007669"/>
    <property type="project" value="UniProtKB-UniRule"/>
</dbReference>
<evidence type="ECO:0000256" key="16">
    <source>
        <dbReference type="RuleBase" id="RU369015"/>
    </source>
</evidence>
<feature type="repeat" description="ANK" evidence="15">
    <location>
        <begin position="666"/>
        <end position="698"/>
    </location>
</feature>
<dbReference type="AlphaFoldDB" id="A0AAD4SJ35"/>
<dbReference type="Pfam" id="PF00027">
    <property type="entry name" value="cNMP_binding"/>
    <property type="match status" value="1"/>
</dbReference>
<name>A0AAD4SJ35_9MAGN</name>
<accession>A0AAD4SJ35</accession>
<protein>
    <recommendedName>
        <fullName evidence="16">Potassium channel</fullName>
    </recommendedName>
</protein>
<reference evidence="18" key="1">
    <citation type="submission" date="2022-04" db="EMBL/GenBank/DDBJ databases">
        <title>A functionally conserved STORR gene fusion in Papaver species that diverged 16.8 million years ago.</title>
        <authorList>
            <person name="Catania T."/>
        </authorList>
    </citation>
    <scope>NUCLEOTIDE SEQUENCE</scope>
    <source>
        <strain evidence="18">S-188037</strain>
    </source>
</reference>